<dbReference type="InterPro" id="IPR000792">
    <property type="entry name" value="Tscrpt_reg_LuxR_C"/>
</dbReference>
<reference evidence="5 6" key="1">
    <citation type="submission" date="2024-04" db="EMBL/GenBank/DDBJ databases">
        <title>Novel species of the genus Ideonella isolated from streams.</title>
        <authorList>
            <person name="Lu H."/>
        </authorList>
    </citation>
    <scope>NUCLEOTIDE SEQUENCE [LARGE SCALE GENOMIC DNA]</scope>
    <source>
        <strain evidence="5 6">DXS29W</strain>
    </source>
</reference>
<evidence type="ECO:0000259" key="4">
    <source>
        <dbReference type="PROSITE" id="PS50043"/>
    </source>
</evidence>
<name>A0ABU9BWD5_9BURK</name>
<gene>
    <name evidence="5" type="ORF">AACH06_25935</name>
</gene>
<dbReference type="SUPFAM" id="SSF46894">
    <property type="entry name" value="C-terminal effector domain of the bipartite response regulators"/>
    <property type="match status" value="1"/>
</dbReference>
<evidence type="ECO:0000256" key="2">
    <source>
        <dbReference type="ARBA" id="ARBA00023125"/>
    </source>
</evidence>
<comment type="caution">
    <text evidence="5">The sequence shown here is derived from an EMBL/GenBank/DDBJ whole genome shotgun (WGS) entry which is preliminary data.</text>
</comment>
<dbReference type="Gene3D" id="1.10.10.10">
    <property type="entry name" value="Winged helix-like DNA-binding domain superfamily/Winged helix DNA-binding domain"/>
    <property type="match status" value="1"/>
</dbReference>
<dbReference type="Pfam" id="PF00196">
    <property type="entry name" value="GerE"/>
    <property type="match status" value="1"/>
</dbReference>
<dbReference type="PANTHER" id="PTHR43214">
    <property type="entry name" value="TWO-COMPONENT RESPONSE REGULATOR"/>
    <property type="match status" value="1"/>
</dbReference>
<keyword evidence="2" id="KW-0238">DNA-binding</keyword>
<dbReference type="InterPro" id="IPR036388">
    <property type="entry name" value="WH-like_DNA-bd_sf"/>
</dbReference>
<protein>
    <submittedName>
        <fullName evidence="5">LuxR C-terminal-related transcriptional regulator</fullName>
    </submittedName>
</protein>
<dbReference type="PROSITE" id="PS00622">
    <property type="entry name" value="HTH_LUXR_1"/>
    <property type="match status" value="1"/>
</dbReference>
<proteinExistence type="predicted"/>
<dbReference type="InterPro" id="IPR036693">
    <property type="entry name" value="TF_LuxR_autoind-bd_dom_sf"/>
</dbReference>
<accession>A0ABU9BWD5</accession>
<dbReference type="EMBL" id="JBBUTG010000026">
    <property type="protein sequence ID" value="MEK8034282.1"/>
    <property type="molecule type" value="Genomic_DNA"/>
</dbReference>
<dbReference type="InterPro" id="IPR016032">
    <property type="entry name" value="Sig_transdc_resp-reg_C-effctor"/>
</dbReference>
<evidence type="ECO:0000256" key="1">
    <source>
        <dbReference type="ARBA" id="ARBA00023015"/>
    </source>
</evidence>
<dbReference type="SUPFAM" id="SSF75516">
    <property type="entry name" value="Pheromone-binding domain of LuxR-like quorum-sensing transcription factors"/>
    <property type="match status" value="1"/>
</dbReference>
<dbReference type="CDD" id="cd06170">
    <property type="entry name" value="LuxR_C_like"/>
    <property type="match status" value="1"/>
</dbReference>
<dbReference type="RefSeq" id="WP_341428709.1">
    <property type="nucleotide sequence ID" value="NZ_JBBUTG010000026.1"/>
</dbReference>
<dbReference type="InterPro" id="IPR005143">
    <property type="entry name" value="TF_LuxR_autoind-bd_dom"/>
</dbReference>
<dbReference type="Pfam" id="PF03472">
    <property type="entry name" value="Autoind_bind"/>
    <property type="match status" value="1"/>
</dbReference>
<keyword evidence="3" id="KW-0804">Transcription</keyword>
<dbReference type="PRINTS" id="PR00038">
    <property type="entry name" value="HTHLUXR"/>
</dbReference>
<keyword evidence="6" id="KW-1185">Reference proteome</keyword>
<sequence>MNPDDLMKLGQSKNIQELIRGLEKATSSLDFRYFTSNFVIRPPGELPRFKVLDNSPVEFEAGKDYETAMVDPVLKKLSSSPFLFQYDQDFYTNAGYGHLWEVAAVHGYKTGLCVAIEINQTTRFLFGLDRCFDLPTSDASRTSLYSSFINLALHTSFAARALMLPSTPISEPPRLAPREQLVLKMSSNGLTAARIASKLGIQRSTVDQYVQSAMAKLGASNKVHAVHIAVQLNLLD</sequence>
<dbReference type="Proteomes" id="UP001371218">
    <property type="component" value="Unassembled WGS sequence"/>
</dbReference>
<dbReference type="InterPro" id="IPR039420">
    <property type="entry name" value="WalR-like"/>
</dbReference>
<evidence type="ECO:0000256" key="3">
    <source>
        <dbReference type="ARBA" id="ARBA00023163"/>
    </source>
</evidence>
<evidence type="ECO:0000313" key="6">
    <source>
        <dbReference type="Proteomes" id="UP001371218"/>
    </source>
</evidence>
<dbReference type="PROSITE" id="PS50043">
    <property type="entry name" value="HTH_LUXR_2"/>
    <property type="match status" value="1"/>
</dbReference>
<dbReference type="SMART" id="SM00421">
    <property type="entry name" value="HTH_LUXR"/>
    <property type="match status" value="1"/>
</dbReference>
<dbReference type="Gene3D" id="3.30.450.80">
    <property type="entry name" value="Transcription factor LuxR-like, autoinducer-binding domain"/>
    <property type="match status" value="1"/>
</dbReference>
<evidence type="ECO:0000313" key="5">
    <source>
        <dbReference type="EMBL" id="MEK8034282.1"/>
    </source>
</evidence>
<keyword evidence="1" id="KW-0805">Transcription regulation</keyword>
<organism evidence="5 6">
    <name type="scientific">Ideonella lacteola</name>
    <dbReference type="NCBI Taxonomy" id="2984193"/>
    <lineage>
        <taxon>Bacteria</taxon>
        <taxon>Pseudomonadati</taxon>
        <taxon>Pseudomonadota</taxon>
        <taxon>Betaproteobacteria</taxon>
        <taxon>Burkholderiales</taxon>
        <taxon>Sphaerotilaceae</taxon>
        <taxon>Ideonella</taxon>
    </lineage>
</organism>
<feature type="domain" description="HTH luxR-type" evidence="4">
    <location>
        <begin position="168"/>
        <end position="233"/>
    </location>
</feature>